<dbReference type="RefSeq" id="XP_049138441.1">
    <property type="nucleotide sequence ID" value="XM_049297217.1"/>
</dbReference>
<organism evidence="1 2">
    <name type="scientific">Colletotrichum lupini</name>
    <dbReference type="NCBI Taxonomy" id="145971"/>
    <lineage>
        <taxon>Eukaryota</taxon>
        <taxon>Fungi</taxon>
        <taxon>Dikarya</taxon>
        <taxon>Ascomycota</taxon>
        <taxon>Pezizomycotina</taxon>
        <taxon>Sordariomycetes</taxon>
        <taxon>Hypocreomycetidae</taxon>
        <taxon>Glomerellales</taxon>
        <taxon>Glomerellaceae</taxon>
        <taxon>Colletotrichum</taxon>
        <taxon>Colletotrichum acutatum species complex</taxon>
    </lineage>
</organism>
<reference evidence="1" key="1">
    <citation type="journal article" date="2021" name="Mol. Plant Microbe Interact.">
        <title>Complete Genome Sequence of the Plant-Pathogenic Fungus Colletotrichum lupini.</title>
        <authorList>
            <person name="Baroncelli R."/>
            <person name="Pensec F."/>
            <person name="Da Lio D."/>
            <person name="Boufleur T."/>
            <person name="Vicente I."/>
            <person name="Sarrocco S."/>
            <person name="Picot A."/>
            <person name="Baraldi E."/>
            <person name="Sukno S."/>
            <person name="Thon M."/>
            <person name="Le Floch G."/>
        </authorList>
    </citation>
    <scope>NUCLEOTIDE SEQUENCE</scope>
    <source>
        <strain evidence="1">IMI 504893</strain>
    </source>
</reference>
<dbReference type="AlphaFoldDB" id="A0A9Q8SGJ6"/>
<dbReference type="GeneID" id="73352227"/>
<gene>
    <name evidence="1" type="ORF">CLUP02_18315</name>
</gene>
<sequence>MRIGAVYPYSAYLNPTRPSRVWSLLCRLANVTEQFQHFSLRGAPGNLVPKLRMPHCSALTREKHWYLMPNSNFEATSSIRDLAAHQYHPLPQTRSRHRVIQSYSKEILSGIHCGGESLMPWPTRRLQSTTAGPLRTKMRDSETVPNRILDMDQARQRGQSNLARKLPIPNQKFAPAEICAEPQPVSAVLPHGVQVVLGR</sequence>
<protein>
    <submittedName>
        <fullName evidence="1">Uncharacterized protein</fullName>
    </submittedName>
</protein>
<proteinExistence type="predicted"/>
<keyword evidence="2" id="KW-1185">Reference proteome</keyword>
<dbReference type="KEGG" id="clup:CLUP02_18315"/>
<dbReference type="EMBL" id="CP019472">
    <property type="protein sequence ID" value="UQC76800.1"/>
    <property type="molecule type" value="Genomic_DNA"/>
</dbReference>
<dbReference type="Proteomes" id="UP000830671">
    <property type="component" value="Chromosome 10"/>
</dbReference>
<evidence type="ECO:0000313" key="1">
    <source>
        <dbReference type="EMBL" id="UQC76800.1"/>
    </source>
</evidence>
<accession>A0A9Q8SGJ6</accession>
<name>A0A9Q8SGJ6_9PEZI</name>
<evidence type="ECO:0000313" key="2">
    <source>
        <dbReference type="Proteomes" id="UP000830671"/>
    </source>
</evidence>